<evidence type="ECO:0000313" key="3">
    <source>
        <dbReference type="Proteomes" id="UP000584374"/>
    </source>
</evidence>
<sequence length="85" mass="8735">MLNQPVEASFCSISVQNSASLLGLFTPITTGLIAAAVTAFSSGVQESPSVTTTDGCACPRRCASPSTPKPGYNGTPHDQDLAVYE</sequence>
<keyword evidence="3" id="KW-1185">Reference proteome</keyword>
<dbReference type="EMBL" id="JACHIW010000002">
    <property type="protein sequence ID" value="MBB5159203.1"/>
    <property type="molecule type" value="Genomic_DNA"/>
</dbReference>
<organism evidence="2 3">
    <name type="scientific">Saccharopolyspora phatthalungensis</name>
    <dbReference type="NCBI Taxonomy" id="664693"/>
    <lineage>
        <taxon>Bacteria</taxon>
        <taxon>Bacillati</taxon>
        <taxon>Actinomycetota</taxon>
        <taxon>Actinomycetes</taxon>
        <taxon>Pseudonocardiales</taxon>
        <taxon>Pseudonocardiaceae</taxon>
        <taxon>Saccharopolyspora</taxon>
    </lineage>
</organism>
<evidence type="ECO:0000256" key="1">
    <source>
        <dbReference type="SAM" id="MobiDB-lite"/>
    </source>
</evidence>
<reference evidence="2 3" key="1">
    <citation type="submission" date="2020-08" db="EMBL/GenBank/DDBJ databases">
        <title>Sequencing the genomes of 1000 actinobacteria strains.</title>
        <authorList>
            <person name="Klenk H.-P."/>
        </authorList>
    </citation>
    <scope>NUCLEOTIDE SEQUENCE [LARGE SCALE GENOMIC DNA]</scope>
    <source>
        <strain evidence="2 3">DSM 45584</strain>
    </source>
</reference>
<name>A0A840QKQ8_9PSEU</name>
<gene>
    <name evidence="2" type="ORF">BJ970_006802</name>
</gene>
<feature type="region of interest" description="Disordered" evidence="1">
    <location>
        <begin position="63"/>
        <end position="85"/>
    </location>
</feature>
<comment type="caution">
    <text evidence="2">The sequence shown here is derived from an EMBL/GenBank/DDBJ whole genome shotgun (WGS) entry which is preliminary data.</text>
</comment>
<dbReference type="Proteomes" id="UP000584374">
    <property type="component" value="Unassembled WGS sequence"/>
</dbReference>
<accession>A0A840QKQ8</accession>
<protein>
    <submittedName>
        <fullName evidence="2">Uncharacterized protein</fullName>
    </submittedName>
</protein>
<evidence type="ECO:0000313" key="2">
    <source>
        <dbReference type="EMBL" id="MBB5159203.1"/>
    </source>
</evidence>
<proteinExistence type="predicted"/>
<dbReference type="AlphaFoldDB" id="A0A840QKQ8"/>